<sequence length="518" mass="55826">MDDLNVCLIMEFILRQPIDDWLAKEILLRLPTPALLHPHLKKTLFLRCLTSDLSCAPIRLSHHTLDSLELLEEVDRSLGAPHTHPALSAAYCAVAAELTVAPLRKAGSSSAEAEFLDTADRIWNCRVPDLERSEGRGLVSEGLREWRRRAEDALACEAARGRLLLRDTRGEAEAALREYLRVAVDAMGPPILELMATAVCGGAVAGRCERADLKGGSRDDAEPGICTRVGTVDPGGVAAATGTRVILRVQEEGILEGSEQAQRDSRKDRIAKPHLLPIPEVSNDSVYLPEAVENIIAEVPVGTEDLPKGMAEAPAGPDDSGGPASMDVAGSSVGKDAQATTSEGTVVKGQEEGEQAGFVQNRMAEAPTDPIDPGHNQEQAHKDMAGPSVEKDAQTTCTKGYAVEDQGGEQPAKVPRTSLMERNPTAHTCQWDDDSVETLSEKSADSPKRPHLPTPKVHRVSPLKLHGVGNWKCILQNCPGAFEDRTEVDLKDKWRNMSSISSSSSSSDPFPIILGRLM</sequence>
<dbReference type="InterPro" id="IPR009057">
    <property type="entry name" value="Homeodomain-like_sf"/>
</dbReference>
<feature type="compositionally biased region" description="Basic and acidic residues" evidence="1">
    <location>
        <begin position="439"/>
        <end position="448"/>
    </location>
</feature>
<proteinExistence type="predicted"/>
<name>A0A843ULZ1_COLES</name>
<comment type="caution">
    <text evidence="2">The sequence shown here is derived from an EMBL/GenBank/DDBJ whole genome shotgun (WGS) entry which is preliminary data.</text>
</comment>
<dbReference type="CDD" id="cd11660">
    <property type="entry name" value="SANT_TRF"/>
    <property type="match status" value="1"/>
</dbReference>
<evidence type="ECO:0000313" key="2">
    <source>
        <dbReference type="EMBL" id="MQL87262.1"/>
    </source>
</evidence>
<evidence type="ECO:0000313" key="3">
    <source>
        <dbReference type="Proteomes" id="UP000652761"/>
    </source>
</evidence>
<dbReference type="PANTHER" id="PTHR46993:SF6">
    <property type="entry name" value="MYB TRANSCRIPTION FACTOR"/>
    <property type="match status" value="1"/>
</dbReference>
<dbReference type="EMBL" id="NMUH01000965">
    <property type="protein sequence ID" value="MQL87262.1"/>
    <property type="molecule type" value="Genomic_DNA"/>
</dbReference>
<protein>
    <recommendedName>
        <fullName evidence="4">Myb-like domain-containing protein</fullName>
    </recommendedName>
</protein>
<dbReference type="AlphaFoldDB" id="A0A843ULZ1"/>
<evidence type="ECO:0008006" key="4">
    <source>
        <dbReference type="Google" id="ProtNLM"/>
    </source>
</evidence>
<dbReference type="Proteomes" id="UP000652761">
    <property type="component" value="Unassembled WGS sequence"/>
</dbReference>
<feature type="region of interest" description="Disordered" evidence="1">
    <location>
        <begin position="306"/>
        <end position="353"/>
    </location>
</feature>
<evidence type="ECO:0000256" key="1">
    <source>
        <dbReference type="SAM" id="MobiDB-lite"/>
    </source>
</evidence>
<reference evidence="2" key="1">
    <citation type="submission" date="2017-07" db="EMBL/GenBank/DDBJ databases">
        <title>Taro Niue Genome Assembly and Annotation.</title>
        <authorList>
            <person name="Atibalentja N."/>
            <person name="Keating K."/>
            <person name="Fields C.J."/>
        </authorList>
    </citation>
    <scope>NUCLEOTIDE SEQUENCE</scope>
    <source>
        <strain evidence="2">Niue_2</strain>
        <tissue evidence="2">Leaf</tissue>
    </source>
</reference>
<feature type="region of interest" description="Disordered" evidence="1">
    <location>
        <begin position="365"/>
        <end position="458"/>
    </location>
</feature>
<feature type="compositionally biased region" description="Basic and acidic residues" evidence="1">
    <location>
        <begin position="378"/>
        <end position="393"/>
    </location>
</feature>
<dbReference type="PANTHER" id="PTHR46993">
    <property type="entry name" value="MYB TRANSCRIPTION FACTOR"/>
    <property type="match status" value="1"/>
</dbReference>
<accession>A0A843ULZ1</accession>
<gene>
    <name evidence="2" type="ORF">Taro_019804</name>
</gene>
<dbReference type="Gene3D" id="1.10.246.220">
    <property type="match status" value="1"/>
</dbReference>
<keyword evidence="3" id="KW-1185">Reference proteome</keyword>
<organism evidence="2 3">
    <name type="scientific">Colocasia esculenta</name>
    <name type="common">Wild taro</name>
    <name type="synonym">Arum esculentum</name>
    <dbReference type="NCBI Taxonomy" id="4460"/>
    <lineage>
        <taxon>Eukaryota</taxon>
        <taxon>Viridiplantae</taxon>
        <taxon>Streptophyta</taxon>
        <taxon>Embryophyta</taxon>
        <taxon>Tracheophyta</taxon>
        <taxon>Spermatophyta</taxon>
        <taxon>Magnoliopsida</taxon>
        <taxon>Liliopsida</taxon>
        <taxon>Araceae</taxon>
        <taxon>Aroideae</taxon>
        <taxon>Colocasieae</taxon>
        <taxon>Colocasia</taxon>
    </lineage>
</organism>
<dbReference type="SUPFAM" id="SSF46689">
    <property type="entry name" value="Homeodomain-like"/>
    <property type="match status" value="1"/>
</dbReference>
<dbReference type="OrthoDB" id="664249at2759"/>